<accession>A0A1V8TAX2</accession>
<organism evidence="2 3">
    <name type="scientific">Cryoendolithus antarcticus</name>
    <dbReference type="NCBI Taxonomy" id="1507870"/>
    <lineage>
        <taxon>Eukaryota</taxon>
        <taxon>Fungi</taxon>
        <taxon>Dikarya</taxon>
        <taxon>Ascomycota</taxon>
        <taxon>Pezizomycotina</taxon>
        <taxon>Dothideomycetes</taxon>
        <taxon>Dothideomycetidae</taxon>
        <taxon>Cladosporiales</taxon>
        <taxon>Cladosporiaceae</taxon>
        <taxon>Cryoendolithus</taxon>
    </lineage>
</organism>
<feature type="region of interest" description="Disordered" evidence="1">
    <location>
        <begin position="211"/>
        <end position="265"/>
    </location>
</feature>
<evidence type="ECO:0000313" key="2">
    <source>
        <dbReference type="EMBL" id="OQO08401.1"/>
    </source>
</evidence>
<comment type="caution">
    <text evidence="2">The sequence shown here is derived from an EMBL/GenBank/DDBJ whole genome shotgun (WGS) entry which is preliminary data.</text>
</comment>
<dbReference type="InParanoid" id="A0A1V8TAX2"/>
<feature type="compositionally biased region" description="Acidic residues" evidence="1">
    <location>
        <begin position="480"/>
        <end position="501"/>
    </location>
</feature>
<sequence>MDDAPSPFQEMMRQKSIFPTQSYGQVPAPIRLMSDPTDVDDDMLMLRRSGASTLSRNIVGQKTAFRPQSRGKAPSSNGLMSNPIDVDDDMPMLERFPRLSSRGEKPIVFTEQNLDDIVPDHVVTGNIDGLADARAEDTSMTDASSMPPPSPRPGHRQLPSIPPGLNPDRHDFVDRTGQPSRRIPAKLANRLSDIIDGGALLGRLIAKKAMAVPHRPKPKPSLNGVSMQPESPSSLRKVSSATSPARVRRVSPPSVSPHDPVHPSLNKRYELSLPAILAERRANRQALEEGEENVAKSAAPAQQKALDEAKAFERSHRVLEWRIQGRFLCHIAHLKAFRRAIRKYWDTNQREDIQYTALALWIDSEPTPTMMKYIWGSDVTENVHLLFHVTDSSDLAGEFKKPRKVYGQVLGEGWDEAVATYWREREGDVERRRRYRSLKEKHPDLDLSFYLSLRKDSLCMLAEGAEEKAEKMGKEVYVVSEDDEGWSSEEEEEGEGNDEEQGDGKIDEAAEELNDPELQEAIRLSLATEQ</sequence>
<evidence type="ECO:0000256" key="1">
    <source>
        <dbReference type="SAM" id="MobiDB-lite"/>
    </source>
</evidence>
<dbReference type="EMBL" id="NAJO01000012">
    <property type="protein sequence ID" value="OQO08401.1"/>
    <property type="molecule type" value="Genomic_DNA"/>
</dbReference>
<keyword evidence="3" id="KW-1185">Reference proteome</keyword>
<proteinExistence type="predicted"/>
<dbReference type="Proteomes" id="UP000192596">
    <property type="component" value="Unassembled WGS sequence"/>
</dbReference>
<feature type="compositionally biased region" description="Low complexity" evidence="1">
    <location>
        <begin position="250"/>
        <end position="264"/>
    </location>
</feature>
<protein>
    <submittedName>
        <fullName evidence="2">Uncharacterized protein</fullName>
    </submittedName>
</protein>
<feature type="compositionally biased region" description="Polar residues" evidence="1">
    <location>
        <begin position="223"/>
        <end position="242"/>
    </location>
</feature>
<feature type="region of interest" description="Disordered" evidence="1">
    <location>
        <begin position="135"/>
        <end position="184"/>
    </location>
</feature>
<evidence type="ECO:0000313" key="3">
    <source>
        <dbReference type="Proteomes" id="UP000192596"/>
    </source>
</evidence>
<dbReference type="AlphaFoldDB" id="A0A1V8TAX2"/>
<reference evidence="3" key="1">
    <citation type="submission" date="2017-03" db="EMBL/GenBank/DDBJ databases">
        <title>Genomes of endolithic fungi from Antarctica.</title>
        <authorList>
            <person name="Coleine C."/>
            <person name="Masonjones S."/>
            <person name="Stajich J.E."/>
        </authorList>
    </citation>
    <scope>NUCLEOTIDE SEQUENCE [LARGE SCALE GENOMIC DNA]</scope>
    <source>
        <strain evidence="3">CCFEE 5527</strain>
    </source>
</reference>
<gene>
    <name evidence="2" type="ORF">B0A48_06271</name>
</gene>
<feature type="region of interest" description="Disordered" evidence="1">
    <location>
        <begin position="471"/>
        <end position="518"/>
    </location>
</feature>
<feature type="region of interest" description="Disordered" evidence="1">
    <location>
        <begin position="1"/>
        <end position="29"/>
    </location>
</feature>
<name>A0A1V8TAX2_9PEZI</name>
<feature type="region of interest" description="Disordered" evidence="1">
    <location>
        <begin position="63"/>
        <end position="90"/>
    </location>
</feature>
<feature type="compositionally biased region" description="Acidic residues" evidence="1">
    <location>
        <begin position="509"/>
        <end position="518"/>
    </location>
</feature>